<dbReference type="GO" id="GO:0016747">
    <property type="term" value="F:acyltransferase activity, transferring groups other than amino-acyl groups"/>
    <property type="evidence" value="ECO:0007669"/>
    <property type="project" value="TreeGrafter"/>
</dbReference>
<sequence>MGLTSPALFVAVCVVAVGMLALAVIDRPRPRRTDLQLLTRAARVVSVSALVVLLCGLTLNNQYLFYTSWGDLFGSSDQATTHTFGNTAAAQTPHLPGTGLVGQRLPGRLPALPAPGQRLQRYAVSSPDIAGAAQVLVELPTGYDPAGTRTYPVIIGLHGFPATPDSYLRTGILAAQDRLVSQHLLAPSIVVVPQINVPRSLDTECVDGGPGQPRIDSWLSHDLPRWIVAHFRVRDDRLSWATAGYSYGGWCAASLGLRHPDLFGAAVVFQGYFRPDFGTHYIPATSDLAQYDLVRLESRHPAPLSMWVMTSRQDSLSYPSTAQFLRVARSPTAVTATVLPAGGHRFAVWQPSITPALTWLGGTLPGFHA</sequence>
<dbReference type="GO" id="GO:0016787">
    <property type="term" value="F:hydrolase activity"/>
    <property type="evidence" value="ECO:0007669"/>
    <property type="project" value="UniProtKB-KW"/>
</dbReference>
<name>A0AAU7MDI7_9ACTN</name>
<reference evidence="2" key="1">
    <citation type="submission" date="2024-01" db="EMBL/GenBank/DDBJ databases">
        <title>The genome sequence of Micromonospora mangrovi CCTCC AA 2012012.</title>
        <authorList>
            <person name="Gao J."/>
        </authorList>
    </citation>
    <scope>NUCLEOTIDE SEQUENCE</scope>
    <source>
        <strain evidence="2">CCTCC AA 2012012</strain>
    </source>
</reference>
<dbReference type="RefSeq" id="WP_350936536.1">
    <property type="nucleotide sequence ID" value="NZ_CP157762.1"/>
</dbReference>
<keyword evidence="1" id="KW-0472">Membrane</keyword>
<dbReference type="InterPro" id="IPR000801">
    <property type="entry name" value="Esterase-like"/>
</dbReference>
<feature type="transmembrane region" description="Helical" evidence="1">
    <location>
        <begin position="37"/>
        <end position="59"/>
    </location>
</feature>
<keyword evidence="2" id="KW-0378">Hydrolase</keyword>
<protein>
    <submittedName>
        <fullName evidence="2">Alpha/beta hydrolase-fold protein</fullName>
    </submittedName>
</protein>
<feature type="transmembrane region" description="Helical" evidence="1">
    <location>
        <begin position="6"/>
        <end position="25"/>
    </location>
</feature>
<evidence type="ECO:0000256" key="1">
    <source>
        <dbReference type="SAM" id="Phobius"/>
    </source>
</evidence>
<keyword evidence="1" id="KW-0812">Transmembrane</keyword>
<dbReference type="PANTHER" id="PTHR48098">
    <property type="entry name" value="ENTEROCHELIN ESTERASE-RELATED"/>
    <property type="match status" value="1"/>
</dbReference>
<dbReference type="InterPro" id="IPR050583">
    <property type="entry name" value="Mycobacterial_A85_antigen"/>
</dbReference>
<dbReference type="EMBL" id="CP157762">
    <property type="protein sequence ID" value="XBP95588.1"/>
    <property type="molecule type" value="Genomic_DNA"/>
</dbReference>
<dbReference type="EMBL" id="CP159342">
    <property type="protein sequence ID" value="XCH76291.1"/>
    <property type="molecule type" value="Genomic_DNA"/>
</dbReference>
<keyword evidence="1" id="KW-1133">Transmembrane helix</keyword>
<accession>A0AAU7MDI7</accession>
<evidence type="ECO:0000313" key="2">
    <source>
        <dbReference type="EMBL" id="XBP95588.1"/>
    </source>
</evidence>
<dbReference type="PANTHER" id="PTHR48098:SF1">
    <property type="entry name" value="DIACYLGLYCEROL ACYLTRANSFERASE_MYCOLYLTRANSFERASE AG85A"/>
    <property type="match status" value="1"/>
</dbReference>
<dbReference type="Gene3D" id="3.40.50.1820">
    <property type="entry name" value="alpha/beta hydrolase"/>
    <property type="match status" value="1"/>
</dbReference>
<gene>
    <name evidence="3" type="ORF">ABUL08_09435</name>
    <name evidence="2" type="ORF">VK199_09390</name>
</gene>
<reference evidence="3" key="2">
    <citation type="submission" date="2024-06" db="EMBL/GenBank/DDBJ databases">
        <title>Micromonospora mangrovi CCTCC AA 2012012 genome sequences.</title>
        <authorList>
            <person name="Gao J."/>
        </authorList>
    </citation>
    <scope>NUCLEOTIDE SEQUENCE</scope>
    <source>
        <strain evidence="3">CCTCC AA 2012012</strain>
    </source>
</reference>
<dbReference type="SUPFAM" id="SSF53474">
    <property type="entry name" value="alpha/beta-Hydrolases"/>
    <property type="match status" value="1"/>
</dbReference>
<dbReference type="Pfam" id="PF00756">
    <property type="entry name" value="Esterase"/>
    <property type="match status" value="1"/>
</dbReference>
<evidence type="ECO:0000313" key="3">
    <source>
        <dbReference type="EMBL" id="XCH76291.1"/>
    </source>
</evidence>
<organism evidence="2">
    <name type="scientific">Micromonospora sp. CCTCC AA 2012012</name>
    <dbReference type="NCBI Taxonomy" id="3111921"/>
    <lineage>
        <taxon>Bacteria</taxon>
        <taxon>Bacillati</taxon>
        <taxon>Actinomycetota</taxon>
        <taxon>Actinomycetes</taxon>
        <taxon>Micromonosporales</taxon>
        <taxon>Micromonosporaceae</taxon>
        <taxon>Micromonospora</taxon>
    </lineage>
</organism>
<dbReference type="AlphaFoldDB" id="A0AAU7MDI7"/>
<proteinExistence type="predicted"/>
<dbReference type="InterPro" id="IPR029058">
    <property type="entry name" value="AB_hydrolase_fold"/>
</dbReference>